<dbReference type="PROSITE" id="PS51886">
    <property type="entry name" value="TLDC"/>
    <property type="match status" value="1"/>
</dbReference>
<dbReference type="OrthoDB" id="26679at2759"/>
<dbReference type="Proteomes" id="UP000242525">
    <property type="component" value="Unassembled WGS sequence"/>
</dbReference>
<evidence type="ECO:0000256" key="1">
    <source>
        <dbReference type="ARBA" id="ARBA00004173"/>
    </source>
</evidence>
<feature type="compositionally biased region" description="Polar residues" evidence="5">
    <location>
        <begin position="61"/>
        <end position="71"/>
    </location>
</feature>
<comment type="subcellular location">
    <subcellularLocation>
        <location evidence="1">Mitochondrion</location>
    </subcellularLocation>
</comment>
<sequence>MNVASYQPSSPSHHHNPLLDRRHSNGHNYSAFSTLATSFDIAKSALVKSWKKSGERRTSKKPSSTLKQPASTPGLYSIISKSSSDLGGSIKSLARKTSTHFQPYYFKSSSSTDIQSDYNDDDDSIFDVPPIAPVVLEGSDGLNHIILNEELISDIRGLMPPTVQLQSKWTLVYSLEKHGASLNTLYRNCEPFWDERPEYLLVIRDKNHCVFGAYVNEPFRKVSESKRYYGNGECFLWKFNESRYDEEIDAKTPRTYRDSNIPRSSAPRFQAFPYTGLNDFVIFSTPNFLSLGGGDGHYGLWIDEGLTKGVSNHCLTFGNDPLSNFGTKFEILDLEVWRI</sequence>
<protein>
    <recommendedName>
        <fullName evidence="4">Oxidation resistance protein 1</fullName>
    </recommendedName>
</protein>
<gene>
    <name evidence="7" type="ORF">BN980_GECA13s03453g</name>
</gene>
<dbReference type="PANTHER" id="PTHR23354:SF62">
    <property type="entry name" value="MUSTARD, ISOFORM V"/>
    <property type="match status" value="1"/>
</dbReference>
<evidence type="ECO:0000256" key="2">
    <source>
        <dbReference type="ARBA" id="ARBA00009540"/>
    </source>
</evidence>
<dbReference type="Pfam" id="PF07534">
    <property type="entry name" value="TLD"/>
    <property type="match status" value="1"/>
</dbReference>
<feature type="region of interest" description="Disordered" evidence="5">
    <location>
        <begin position="1"/>
        <end position="25"/>
    </location>
</feature>
<organism evidence="7 8">
    <name type="scientific">Geotrichum candidum</name>
    <name type="common">Oospora lactis</name>
    <name type="synonym">Dipodascus geotrichum</name>
    <dbReference type="NCBI Taxonomy" id="1173061"/>
    <lineage>
        <taxon>Eukaryota</taxon>
        <taxon>Fungi</taxon>
        <taxon>Dikarya</taxon>
        <taxon>Ascomycota</taxon>
        <taxon>Saccharomycotina</taxon>
        <taxon>Dipodascomycetes</taxon>
        <taxon>Dipodascales</taxon>
        <taxon>Dipodascaceae</taxon>
        <taxon>Geotrichum</taxon>
    </lineage>
</organism>
<feature type="region of interest" description="Disordered" evidence="5">
    <location>
        <begin position="51"/>
        <end position="72"/>
    </location>
</feature>
<name>A0A0J9XFQ7_GEOCN</name>
<dbReference type="InterPro" id="IPR006571">
    <property type="entry name" value="TLDc_dom"/>
</dbReference>
<keyword evidence="3" id="KW-0496">Mitochondrion</keyword>
<comment type="caution">
    <text evidence="7">The sequence shown here is derived from an EMBL/GenBank/DDBJ whole genome shotgun (WGS) entry which is preliminary data.</text>
</comment>
<accession>A0A0J9XFQ7</accession>
<keyword evidence="8" id="KW-1185">Reference proteome</keyword>
<reference evidence="7" key="1">
    <citation type="submission" date="2014-03" db="EMBL/GenBank/DDBJ databases">
        <authorList>
            <person name="Casaregola S."/>
        </authorList>
    </citation>
    <scope>NUCLEOTIDE SEQUENCE [LARGE SCALE GENOMIC DNA]</scope>
    <source>
        <strain evidence="7">CLIB 918</strain>
    </source>
</reference>
<dbReference type="GO" id="GO:0005739">
    <property type="term" value="C:mitochondrion"/>
    <property type="evidence" value="ECO:0007669"/>
    <property type="project" value="UniProtKB-SubCell"/>
</dbReference>
<evidence type="ECO:0000313" key="8">
    <source>
        <dbReference type="Proteomes" id="UP000242525"/>
    </source>
</evidence>
<dbReference type="SMART" id="SM00584">
    <property type="entry name" value="TLDc"/>
    <property type="match status" value="1"/>
</dbReference>
<dbReference type="STRING" id="1173061.A0A0J9XFQ7"/>
<dbReference type="PANTHER" id="PTHR23354">
    <property type="entry name" value="NUCLEOLAR PROTEIN 7/ESTROGEN RECEPTOR COACTIVATOR-RELATED"/>
    <property type="match status" value="1"/>
</dbReference>
<comment type="similarity">
    <text evidence="2">Belongs to the OXR1 family.</text>
</comment>
<evidence type="ECO:0000256" key="4">
    <source>
        <dbReference type="ARBA" id="ARBA00040604"/>
    </source>
</evidence>
<evidence type="ECO:0000256" key="3">
    <source>
        <dbReference type="ARBA" id="ARBA00023128"/>
    </source>
</evidence>
<evidence type="ECO:0000313" key="7">
    <source>
        <dbReference type="EMBL" id="CDO56128.1"/>
    </source>
</evidence>
<feature type="compositionally biased region" description="Polar residues" evidence="5">
    <location>
        <begin position="1"/>
        <end position="11"/>
    </location>
</feature>
<dbReference type="AlphaFoldDB" id="A0A0J9XFQ7"/>
<feature type="domain" description="TLDc" evidence="6">
    <location>
        <begin position="145"/>
        <end position="339"/>
    </location>
</feature>
<proteinExistence type="inferred from homology"/>
<evidence type="ECO:0000259" key="6">
    <source>
        <dbReference type="PROSITE" id="PS51886"/>
    </source>
</evidence>
<dbReference type="EMBL" id="CCBN010000013">
    <property type="protein sequence ID" value="CDO56128.1"/>
    <property type="molecule type" value="Genomic_DNA"/>
</dbReference>
<dbReference type="GO" id="GO:0006979">
    <property type="term" value="P:response to oxidative stress"/>
    <property type="evidence" value="ECO:0007669"/>
    <property type="project" value="TreeGrafter"/>
</dbReference>
<dbReference type="GO" id="GO:0005634">
    <property type="term" value="C:nucleus"/>
    <property type="evidence" value="ECO:0007669"/>
    <property type="project" value="TreeGrafter"/>
</dbReference>
<evidence type="ECO:0000256" key="5">
    <source>
        <dbReference type="SAM" id="MobiDB-lite"/>
    </source>
</evidence>